<dbReference type="PROSITE" id="PS51257">
    <property type="entry name" value="PROKAR_LIPOPROTEIN"/>
    <property type="match status" value="1"/>
</dbReference>
<dbReference type="Proteomes" id="UP000587760">
    <property type="component" value="Unassembled WGS sequence"/>
</dbReference>
<name>A0A841RAG8_9SPIO</name>
<proteinExistence type="predicted"/>
<feature type="transmembrane region" description="Helical" evidence="1">
    <location>
        <begin position="306"/>
        <end position="325"/>
    </location>
</feature>
<reference evidence="2 3" key="1">
    <citation type="submission" date="2020-08" db="EMBL/GenBank/DDBJ databases">
        <title>Genomic Encyclopedia of Type Strains, Phase IV (KMG-IV): sequencing the most valuable type-strain genomes for metagenomic binning, comparative biology and taxonomic classification.</title>
        <authorList>
            <person name="Goeker M."/>
        </authorList>
    </citation>
    <scope>NUCLEOTIDE SEQUENCE [LARGE SCALE GENOMIC DNA]</scope>
    <source>
        <strain evidence="2 3">DSM 2461</strain>
    </source>
</reference>
<dbReference type="EMBL" id="JACHGJ010000002">
    <property type="protein sequence ID" value="MBB6480237.1"/>
    <property type="molecule type" value="Genomic_DNA"/>
</dbReference>
<gene>
    <name evidence="2" type="ORF">HNR50_001895</name>
</gene>
<dbReference type="AlphaFoldDB" id="A0A841RAG8"/>
<feature type="transmembrane region" description="Helical" evidence="1">
    <location>
        <begin position="161"/>
        <end position="179"/>
    </location>
</feature>
<protein>
    <submittedName>
        <fullName evidence="2">Uncharacterized protein</fullName>
    </submittedName>
</protein>
<dbReference type="RefSeq" id="WP_184746191.1">
    <property type="nucleotide sequence ID" value="NZ_JACHGJ010000002.1"/>
</dbReference>
<comment type="caution">
    <text evidence="2">The sequence shown here is derived from an EMBL/GenBank/DDBJ whole genome shotgun (WGS) entry which is preliminary data.</text>
</comment>
<feature type="transmembrane region" description="Helical" evidence="1">
    <location>
        <begin position="454"/>
        <end position="472"/>
    </location>
</feature>
<keyword evidence="1" id="KW-1133">Transmembrane helix</keyword>
<keyword evidence="3" id="KW-1185">Reference proteome</keyword>
<evidence type="ECO:0000313" key="3">
    <source>
        <dbReference type="Proteomes" id="UP000587760"/>
    </source>
</evidence>
<feature type="transmembrane region" description="Helical" evidence="1">
    <location>
        <begin position="240"/>
        <end position="258"/>
    </location>
</feature>
<feature type="transmembrane region" description="Helical" evidence="1">
    <location>
        <begin position="12"/>
        <end position="31"/>
    </location>
</feature>
<evidence type="ECO:0000256" key="1">
    <source>
        <dbReference type="SAM" id="Phobius"/>
    </source>
</evidence>
<accession>A0A841RAG8</accession>
<sequence>MESTGREGRFLPYGAFIIIAACLVASFVYIAKMDLRSGDYWNRYYTIMTSRSETAEQILEEKGLSFLSLSRSVVLYNDIPAMVSLPLSEVGTRFDKDDPRFDPYLRNVAGLFEGTVDDQSRELVYVEKEGLSPYALYFLLKKAYGGSSDQWLMGGFSPLKYILPISFYLLASMLLLFLNRDRRFAAAAGTAGWFPFVYLYGFSAVLTALAVHYLFSIRQRPFLPLIIAGVASTLIGPETLIYLLLLILGVSGSLISLFDKRVNSLKPDKPKGSTRRLRFSKPEHQLFEPVTIMAEKSKHAAAPRSTTIGSAALFLFITTAFLLSFDSYEPKAAIIPLPDIHDGREWTLTSTETTFGKGGITSAAEYLTHRAYQEGFLYRSTWEYPSSSNPLLYPLYETDGTVVSKTYEIIADYNEKWFVNQVSLLKNDNPASLLFSTEGPAVVEKKQDQPISSGFSLLKFSHFMLILLLLYFSNRKNTQNTSFSVRKKLLRRNEQVA</sequence>
<feature type="transmembrane region" description="Helical" evidence="1">
    <location>
        <begin position="191"/>
        <end position="215"/>
    </location>
</feature>
<evidence type="ECO:0000313" key="2">
    <source>
        <dbReference type="EMBL" id="MBB6480237.1"/>
    </source>
</evidence>
<keyword evidence="1" id="KW-0812">Transmembrane</keyword>
<keyword evidence="1" id="KW-0472">Membrane</keyword>
<organism evidence="2 3">
    <name type="scientific">Spirochaeta isovalerica</name>
    <dbReference type="NCBI Taxonomy" id="150"/>
    <lineage>
        <taxon>Bacteria</taxon>
        <taxon>Pseudomonadati</taxon>
        <taxon>Spirochaetota</taxon>
        <taxon>Spirochaetia</taxon>
        <taxon>Spirochaetales</taxon>
        <taxon>Spirochaetaceae</taxon>
        <taxon>Spirochaeta</taxon>
    </lineage>
</organism>